<comment type="caution">
    <text evidence="2">The sequence shown here is derived from an EMBL/GenBank/DDBJ whole genome shotgun (WGS) entry which is preliminary data.</text>
</comment>
<keyword evidence="3" id="KW-1185">Reference proteome</keyword>
<feature type="region of interest" description="Disordered" evidence="1">
    <location>
        <begin position="1"/>
        <end position="25"/>
    </location>
</feature>
<feature type="compositionally biased region" description="Polar residues" evidence="1">
    <location>
        <begin position="1"/>
        <end position="21"/>
    </location>
</feature>
<dbReference type="Proteomes" id="UP000018419">
    <property type="component" value="Unassembled WGS sequence"/>
</dbReference>
<proteinExistence type="predicted"/>
<evidence type="ECO:0000313" key="2">
    <source>
        <dbReference type="EMBL" id="EET83211.1"/>
    </source>
</evidence>
<organism evidence="2 3">
    <name type="scientific">Acinetobacter radioresistens SK82</name>
    <dbReference type="NCBI Taxonomy" id="596318"/>
    <lineage>
        <taxon>Bacteria</taxon>
        <taxon>Pseudomonadati</taxon>
        <taxon>Pseudomonadota</taxon>
        <taxon>Gammaproteobacteria</taxon>
        <taxon>Moraxellales</taxon>
        <taxon>Moraxellaceae</taxon>
        <taxon>Acinetobacter</taxon>
    </lineage>
</organism>
<dbReference type="EMBL" id="ACVR01000020">
    <property type="protein sequence ID" value="EET83211.1"/>
    <property type="molecule type" value="Genomic_DNA"/>
</dbReference>
<name>A0ABP2GNA7_ACIRA</name>
<gene>
    <name evidence="2" type="ORF">ACIRA0001_0910</name>
</gene>
<reference evidence="2 3" key="1">
    <citation type="submission" date="2009-07" db="EMBL/GenBank/DDBJ databases">
        <authorList>
            <person name="Madupu R."/>
            <person name="Durkin A.S."/>
            <person name="Torralba M."/>
            <person name="Methe B."/>
            <person name="Sutton G.G."/>
            <person name="Strausberg R.L."/>
            <person name="Nelson K.E."/>
        </authorList>
    </citation>
    <scope>NUCLEOTIDE SEQUENCE [LARGE SCALE GENOMIC DNA]</scope>
    <source>
        <strain evidence="2 3">SK82</strain>
    </source>
</reference>
<accession>A0ABP2GNA7</accession>
<evidence type="ECO:0000313" key="3">
    <source>
        <dbReference type="Proteomes" id="UP000018419"/>
    </source>
</evidence>
<evidence type="ECO:0000256" key="1">
    <source>
        <dbReference type="SAM" id="MobiDB-lite"/>
    </source>
</evidence>
<sequence length="39" mass="4139">MFGSNSGVRNSAKASNGSTVIQAGRDIKLKEKVKSKSEK</sequence>
<protein>
    <submittedName>
        <fullName evidence="2">Uncharacterized protein</fullName>
    </submittedName>
</protein>